<evidence type="ECO:0000256" key="3">
    <source>
        <dbReference type="ARBA" id="ARBA00022989"/>
    </source>
</evidence>
<evidence type="ECO:0000313" key="8">
    <source>
        <dbReference type="EMBL" id="KAF2106037.1"/>
    </source>
</evidence>
<keyword evidence="4 6" id="KW-0472">Membrane</keyword>
<evidence type="ECO:0000256" key="2">
    <source>
        <dbReference type="ARBA" id="ARBA00022692"/>
    </source>
</evidence>
<evidence type="ECO:0000256" key="1">
    <source>
        <dbReference type="ARBA" id="ARBA00004141"/>
    </source>
</evidence>
<keyword evidence="3 6" id="KW-1133">Transmembrane helix</keyword>
<sequence length="178" mass="20091">MEMKDIMMSIIKNPANLNLLSNYLESLFLAYTFVITAIYCVKLSILLFYQRIFFVTTGYRRISLALTLLSTTWYIAAQVANLLTCQPIDSFWHRLKPGKCFNFNAMYLGTGIVDLLIDIGILVLPIRMACKLHLPTRTRVAVAGIFALGGFVVIAQIVRLSDIYQPGAQYGESRPRLT</sequence>
<dbReference type="PANTHER" id="PTHR33048:SF168">
    <property type="match status" value="1"/>
</dbReference>
<dbReference type="Proteomes" id="UP000799770">
    <property type="component" value="Unassembled WGS sequence"/>
</dbReference>
<evidence type="ECO:0000313" key="9">
    <source>
        <dbReference type="Proteomes" id="UP000799770"/>
    </source>
</evidence>
<dbReference type="EMBL" id="ML977367">
    <property type="protein sequence ID" value="KAF2106037.1"/>
    <property type="molecule type" value="Genomic_DNA"/>
</dbReference>
<accession>A0A6A5YI86</accession>
<dbReference type="Pfam" id="PF20684">
    <property type="entry name" value="Fung_rhodopsin"/>
    <property type="match status" value="1"/>
</dbReference>
<gene>
    <name evidence="8" type="ORF">BDV96DRAFT_675857</name>
</gene>
<dbReference type="GO" id="GO:0016020">
    <property type="term" value="C:membrane"/>
    <property type="evidence" value="ECO:0007669"/>
    <property type="project" value="UniProtKB-SubCell"/>
</dbReference>
<dbReference type="AlphaFoldDB" id="A0A6A5YI86"/>
<protein>
    <recommendedName>
        <fullName evidence="7">Rhodopsin domain-containing protein</fullName>
    </recommendedName>
</protein>
<evidence type="ECO:0000256" key="6">
    <source>
        <dbReference type="SAM" id="Phobius"/>
    </source>
</evidence>
<dbReference type="InterPro" id="IPR049326">
    <property type="entry name" value="Rhodopsin_dom_fungi"/>
</dbReference>
<comment type="similarity">
    <text evidence="5">Belongs to the SAT4 family.</text>
</comment>
<reference evidence="8" key="1">
    <citation type="journal article" date="2020" name="Stud. Mycol.">
        <title>101 Dothideomycetes genomes: a test case for predicting lifestyles and emergence of pathogens.</title>
        <authorList>
            <person name="Haridas S."/>
            <person name="Albert R."/>
            <person name="Binder M."/>
            <person name="Bloem J."/>
            <person name="Labutti K."/>
            <person name="Salamov A."/>
            <person name="Andreopoulos B."/>
            <person name="Baker S."/>
            <person name="Barry K."/>
            <person name="Bills G."/>
            <person name="Bluhm B."/>
            <person name="Cannon C."/>
            <person name="Castanera R."/>
            <person name="Culley D."/>
            <person name="Daum C."/>
            <person name="Ezra D."/>
            <person name="Gonzalez J."/>
            <person name="Henrissat B."/>
            <person name="Kuo A."/>
            <person name="Liang C."/>
            <person name="Lipzen A."/>
            <person name="Lutzoni F."/>
            <person name="Magnuson J."/>
            <person name="Mondo S."/>
            <person name="Nolan M."/>
            <person name="Ohm R."/>
            <person name="Pangilinan J."/>
            <person name="Park H.-J."/>
            <person name="Ramirez L."/>
            <person name="Alfaro M."/>
            <person name="Sun H."/>
            <person name="Tritt A."/>
            <person name="Yoshinaga Y."/>
            <person name="Zwiers L.-H."/>
            <person name="Turgeon B."/>
            <person name="Goodwin S."/>
            <person name="Spatafora J."/>
            <person name="Crous P."/>
            <person name="Grigoriev I."/>
        </authorList>
    </citation>
    <scope>NUCLEOTIDE SEQUENCE</scope>
    <source>
        <strain evidence="8">CBS 627.86</strain>
    </source>
</reference>
<comment type="subcellular location">
    <subcellularLocation>
        <location evidence="1">Membrane</location>
        <topology evidence="1">Multi-pass membrane protein</topology>
    </subcellularLocation>
</comment>
<feature type="transmembrane region" description="Helical" evidence="6">
    <location>
        <begin position="61"/>
        <end position="83"/>
    </location>
</feature>
<feature type="transmembrane region" description="Helical" evidence="6">
    <location>
        <begin position="28"/>
        <end position="49"/>
    </location>
</feature>
<evidence type="ECO:0000256" key="5">
    <source>
        <dbReference type="ARBA" id="ARBA00038359"/>
    </source>
</evidence>
<organism evidence="8 9">
    <name type="scientific">Lophiotrema nucula</name>
    <dbReference type="NCBI Taxonomy" id="690887"/>
    <lineage>
        <taxon>Eukaryota</taxon>
        <taxon>Fungi</taxon>
        <taxon>Dikarya</taxon>
        <taxon>Ascomycota</taxon>
        <taxon>Pezizomycotina</taxon>
        <taxon>Dothideomycetes</taxon>
        <taxon>Pleosporomycetidae</taxon>
        <taxon>Pleosporales</taxon>
        <taxon>Lophiotremataceae</taxon>
        <taxon>Lophiotrema</taxon>
    </lineage>
</organism>
<dbReference type="OrthoDB" id="10017208at2759"/>
<proteinExistence type="inferred from homology"/>
<dbReference type="PANTHER" id="PTHR33048">
    <property type="entry name" value="PTH11-LIKE INTEGRAL MEMBRANE PROTEIN (AFU_ORTHOLOGUE AFUA_5G11245)"/>
    <property type="match status" value="1"/>
</dbReference>
<evidence type="ECO:0000256" key="4">
    <source>
        <dbReference type="ARBA" id="ARBA00023136"/>
    </source>
</evidence>
<name>A0A6A5YI86_9PLEO</name>
<feature type="domain" description="Rhodopsin" evidence="7">
    <location>
        <begin position="23"/>
        <end position="165"/>
    </location>
</feature>
<dbReference type="InterPro" id="IPR052337">
    <property type="entry name" value="SAT4-like"/>
</dbReference>
<keyword evidence="9" id="KW-1185">Reference proteome</keyword>
<evidence type="ECO:0000259" key="7">
    <source>
        <dbReference type="Pfam" id="PF20684"/>
    </source>
</evidence>
<feature type="transmembrane region" description="Helical" evidence="6">
    <location>
        <begin position="103"/>
        <end position="126"/>
    </location>
</feature>
<keyword evidence="2 6" id="KW-0812">Transmembrane</keyword>
<feature type="transmembrane region" description="Helical" evidence="6">
    <location>
        <begin position="138"/>
        <end position="158"/>
    </location>
</feature>